<evidence type="ECO:0000256" key="1">
    <source>
        <dbReference type="SAM" id="MobiDB-lite"/>
    </source>
</evidence>
<keyword evidence="2" id="KW-0812">Transmembrane</keyword>
<proteinExistence type="predicted"/>
<dbReference type="AlphaFoldDB" id="K5WAU9"/>
<name>K5WAU9_PHACS</name>
<dbReference type="EMBL" id="JH930471">
    <property type="protein sequence ID" value="EKM56310.1"/>
    <property type="molecule type" value="Genomic_DNA"/>
</dbReference>
<evidence type="ECO:0000313" key="3">
    <source>
        <dbReference type="EMBL" id="EKM56310.1"/>
    </source>
</evidence>
<reference evidence="3 4" key="1">
    <citation type="journal article" date="2012" name="BMC Genomics">
        <title>Comparative genomics of the white-rot fungi, Phanerochaete carnosa and P. chrysosporium, to elucidate the genetic basis of the distinct wood types they colonize.</title>
        <authorList>
            <person name="Suzuki H."/>
            <person name="MacDonald J."/>
            <person name="Syed K."/>
            <person name="Salamov A."/>
            <person name="Hori C."/>
            <person name="Aerts A."/>
            <person name="Henrissat B."/>
            <person name="Wiebenga A."/>
            <person name="vanKuyk P.A."/>
            <person name="Barry K."/>
            <person name="Lindquist E."/>
            <person name="LaButti K."/>
            <person name="Lapidus A."/>
            <person name="Lucas S."/>
            <person name="Coutinho P."/>
            <person name="Gong Y."/>
            <person name="Samejima M."/>
            <person name="Mahadevan R."/>
            <person name="Abou-Zaid M."/>
            <person name="de Vries R.P."/>
            <person name="Igarashi K."/>
            <person name="Yadav J.S."/>
            <person name="Grigoriev I.V."/>
            <person name="Master E.R."/>
        </authorList>
    </citation>
    <scope>NUCLEOTIDE SEQUENCE [LARGE SCALE GENOMIC DNA]</scope>
    <source>
        <strain evidence="3 4">HHB-10118-sp</strain>
    </source>
</reference>
<organism evidence="3 4">
    <name type="scientific">Phanerochaete carnosa (strain HHB-10118-sp)</name>
    <name type="common">White-rot fungus</name>
    <name type="synonym">Peniophora carnosa</name>
    <dbReference type="NCBI Taxonomy" id="650164"/>
    <lineage>
        <taxon>Eukaryota</taxon>
        <taxon>Fungi</taxon>
        <taxon>Dikarya</taxon>
        <taxon>Basidiomycota</taxon>
        <taxon>Agaricomycotina</taxon>
        <taxon>Agaricomycetes</taxon>
        <taxon>Polyporales</taxon>
        <taxon>Phanerochaetaceae</taxon>
        <taxon>Phanerochaete</taxon>
    </lineage>
</organism>
<dbReference type="Proteomes" id="UP000008370">
    <property type="component" value="Unassembled WGS sequence"/>
</dbReference>
<feature type="transmembrane region" description="Helical" evidence="2">
    <location>
        <begin position="72"/>
        <end position="87"/>
    </location>
</feature>
<dbReference type="InParanoid" id="K5WAU9"/>
<evidence type="ECO:0000313" key="4">
    <source>
        <dbReference type="Proteomes" id="UP000008370"/>
    </source>
</evidence>
<evidence type="ECO:0000256" key="2">
    <source>
        <dbReference type="SAM" id="Phobius"/>
    </source>
</evidence>
<gene>
    <name evidence="3" type="ORF">PHACADRAFT_207584</name>
</gene>
<feature type="region of interest" description="Disordered" evidence="1">
    <location>
        <begin position="174"/>
        <end position="209"/>
    </location>
</feature>
<dbReference type="KEGG" id="pco:PHACADRAFT_207584"/>
<protein>
    <submittedName>
        <fullName evidence="3">Uncharacterized protein</fullName>
    </submittedName>
</protein>
<accession>K5WAU9</accession>
<keyword evidence="4" id="KW-1185">Reference proteome</keyword>
<dbReference type="RefSeq" id="XP_007394164.1">
    <property type="nucleotide sequence ID" value="XM_007394102.1"/>
</dbReference>
<sequence length="235" mass="26155">MLGVAPIGTNIFQLVHVAVVYINTPQLIGCFDVTDISPKLITERELALLKFLLLVTLYTHCVVLYLTRCSSIAVDIIVLVLTWIKSFKQFKDMRRLELGFSISAVLLRDGNFAELGNYSNPFIRFVPPLLIQRFILNLRQPNHTANDSSSDTHHLSHLSFRVSSDFLGNIGAPLDHSQSEQVEGSDNNNSRAEEEPRNESEEVSVHLSERASDENIIGQIAYSHGIVAGPSTSTH</sequence>
<keyword evidence="2" id="KW-1133">Transmembrane helix</keyword>
<feature type="compositionally biased region" description="Basic and acidic residues" evidence="1">
    <location>
        <begin position="191"/>
        <end position="209"/>
    </location>
</feature>
<dbReference type="GeneID" id="18912636"/>
<dbReference type="HOGENOM" id="CLU_1180581_0_0_1"/>
<keyword evidence="2" id="KW-0472">Membrane</keyword>